<protein>
    <submittedName>
        <fullName evidence="8">Beta-secretase 2</fullName>
    </submittedName>
</protein>
<feature type="region of interest" description="Disordered" evidence="6">
    <location>
        <begin position="1"/>
        <end position="95"/>
    </location>
</feature>
<dbReference type="GO" id="GO:0005768">
    <property type="term" value="C:endosome"/>
    <property type="evidence" value="ECO:0007669"/>
    <property type="project" value="TreeGrafter"/>
</dbReference>
<feature type="compositionally biased region" description="Basic residues" evidence="6">
    <location>
        <begin position="65"/>
        <end position="74"/>
    </location>
</feature>
<dbReference type="GO" id="GO:0004190">
    <property type="term" value="F:aspartic-type endopeptidase activity"/>
    <property type="evidence" value="ECO:0007669"/>
    <property type="project" value="InterPro"/>
</dbReference>
<feature type="compositionally biased region" description="Polar residues" evidence="6">
    <location>
        <begin position="276"/>
        <end position="296"/>
    </location>
</feature>
<organism evidence="8 9">
    <name type="scientific">Galemys pyrenaicus</name>
    <name type="common">Iberian desman</name>
    <name type="synonym">Pyrenean desman</name>
    <dbReference type="NCBI Taxonomy" id="202257"/>
    <lineage>
        <taxon>Eukaryota</taxon>
        <taxon>Metazoa</taxon>
        <taxon>Chordata</taxon>
        <taxon>Craniata</taxon>
        <taxon>Vertebrata</taxon>
        <taxon>Euteleostomi</taxon>
        <taxon>Mammalia</taxon>
        <taxon>Eutheria</taxon>
        <taxon>Laurasiatheria</taxon>
        <taxon>Eulipotyphla</taxon>
        <taxon>Talpidae</taxon>
        <taxon>Galemys</taxon>
    </lineage>
</organism>
<accession>A0A8J6DRY2</accession>
<comment type="subcellular location">
    <subcellularLocation>
        <location evidence="1">Membrane</location>
        <topology evidence="1">Single-pass type I membrane protein</topology>
    </subcellularLocation>
</comment>
<dbReference type="FunFam" id="2.40.70.10:FF:000007">
    <property type="entry name" value="Beta-secretase 1"/>
    <property type="match status" value="1"/>
</dbReference>
<keyword evidence="3" id="KW-0812">Transmembrane</keyword>
<feature type="region of interest" description="Disordered" evidence="6">
    <location>
        <begin position="531"/>
        <end position="557"/>
    </location>
</feature>
<dbReference type="PROSITE" id="PS00141">
    <property type="entry name" value="ASP_PROTEASE"/>
    <property type="match status" value="1"/>
</dbReference>
<name>A0A8J6DRY2_GALPY</name>
<keyword evidence="4" id="KW-1133">Transmembrane helix</keyword>
<dbReference type="Gene3D" id="2.40.70.10">
    <property type="entry name" value="Acid Proteases"/>
    <property type="match status" value="1"/>
</dbReference>
<dbReference type="InterPro" id="IPR001461">
    <property type="entry name" value="Aspartic_peptidase_A1"/>
</dbReference>
<proteinExistence type="inferred from homology"/>
<dbReference type="InterPro" id="IPR033121">
    <property type="entry name" value="PEPTIDASE_A1"/>
</dbReference>
<dbReference type="InterPro" id="IPR001969">
    <property type="entry name" value="Aspartic_peptidase_AS"/>
</dbReference>
<dbReference type="PROSITE" id="PS51767">
    <property type="entry name" value="PEPTIDASE_A1"/>
    <property type="match status" value="1"/>
</dbReference>
<dbReference type="GO" id="GO:0050435">
    <property type="term" value="P:amyloid-beta metabolic process"/>
    <property type="evidence" value="ECO:0007669"/>
    <property type="project" value="TreeGrafter"/>
</dbReference>
<evidence type="ECO:0000259" key="7">
    <source>
        <dbReference type="PROSITE" id="PS51767"/>
    </source>
</evidence>
<dbReference type="EMBL" id="JAGFMF010011629">
    <property type="protein sequence ID" value="KAG8518586.1"/>
    <property type="molecule type" value="Genomic_DNA"/>
</dbReference>
<comment type="caution">
    <text evidence="8">The sequence shown here is derived from an EMBL/GenBank/DDBJ whole genome shotgun (WGS) entry which is preliminary data.</text>
</comment>
<evidence type="ECO:0000256" key="2">
    <source>
        <dbReference type="ARBA" id="ARBA00007447"/>
    </source>
</evidence>
<keyword evidence="9" id="KW-1185">Reference proteome</keyword>
<dbReference type="PANTHER" id="PTHR47965">
    <property type="entry name" value="ASPARTYL PROTEASE-RELATED"/>
    <property type="match status" value="1"/>
</dbReference>
<feature type="compositionally biased region" description="Low complexity" evidence="6">
    <location>
        <begin position="1"/>
        <end position="10"/>
    </location>
</feature>
<evidence type="ECO:0000313" key="9">
    <source>
        <dbReference type="Proteomes" id="UP000700334"/>
    </source>
</evidence>
<dbReference type="InterPro" id="IPR021109">
    <property type="entry name" value="Peptidase_aspartic_dom_sf"/>
</dbReference>
<dbReference type="InterPro" id="IPR009119">
    <property type="entry name" value="BACE"/>
</dbReference>
<feature type="compositionally biased region" description="Pro residues" evidence="6">
    <location>
        <begin position="33"/>
        <end position="59"/>
    </location>
</feature>
<dbReference type="GO" id="GO:0005802">
    <property type="term" value="C:trans-Golgi network"/>
    <property type="evidence" value="ECO:0007669"/>
    <property type="project" value="TreeGrafter"/>
</dbReference>
<evidence type="ECO:0000313" key="8">
    <source>
        <dbReference type="EMBL" id="KAG8518586.1"/>
    </source>
</evidence>
<sequence length="557" mass="57462">MAARRPAGRGLRPEPRSYQLALLGGGLGGSRAQPPPPARSASPAGPPAARPCQPCPAQPSPAHRPAARARRPARRPVAQAPPPAGTGRIGTGAPPGPVAGMDALARALLLPLLAQWVLHTVPALAPAPFTLPLRVAAVTSRGAASTPGPGPPEAPHTVPRADGLALALEPAGSSVNFLAMVDNLQGDSGRGYYLEMLIGTPPQKSQPATGRITFRCRRGSGYVGMSFVGKPRQQAPEDMRKEEASGGSAAAAVHMVGPRLLPLQRAERAVRRHPGASTSQGQKGSATPSSHSTLDQNAGPRACSASAQLLPKPSLAPLVRGPRSWLGEGRGRGAAALARVALGLQGENPAGSGGVGASGSGSRRPVTVPSPQHSGDHLLAVSRAARCCKGQRPGPGQLVRSLLSSGRRHRLQILVDTGSSNFAVAGAPHAYTDAYFDADRSSTYRPRGFDVTVKYTQGSWTGSVGEDVVTIPKGLNSSFLVNIATIFESENFFLPGIKWNGILGLAYATLAKVRVPVGLSQAREWTLRTGQSWADGRGSGPSLGQAGPGWVTSVLTH</sequence>
<feature type="region of interest" description="Disordered" evidence="6">
    <location>
        <begin position="347"/>
        <end position="373"/>
    </location>
</feature>
<evidence type="ECO:0000256" key="3">
    <source>
        <dbReference type="ARBA" id="ARBA00022692"/>
    </source>
</evidence>
<dbReference type="OrthoDB" id="2747330at2759"/>
<dbReference type="SUPFAM" id="SSF50630">
    <property type="entry name" value="Acid proteases"/>
    <property type="match status" value="1"/>
</dbReference>
<dbReference type="AlphaFoldDB" id="A0A8J6DRY2"/>
<evidence type="ECO:0000256" key="5">
    <source>
        <dbReference type="ARBA" id="ARBA00023136"/>
    </source>
</evidence>
<feature type="region of interest" description="Disordered" evidence="6">
    <location>
        <begin position="268"/>
        <end position="309"/>
    </location>
</feature>
<dbReference type="Pfam" id="PF00026">
    <property type="entry name" value="Asp"/>
    <property type="match status" value="1"/>
</dbReference>
<evidence type="ECO:0000256" key="4">
    <source>
        <dbReference type="ARBA" id="ARBA00022989"/>
    </source>
</evidence>
<reference evidence="8" key="1">
    <citation type="journal article" date="2021" name="Evol. Appl.">
        <title>The genome of the Pyrenean desman and the effects of bottlenecks and inbreeding on the genomic landscape of an endangered species.</title>
        <authorList>
            <person name="Escoda L."/>
            <person name="Castresana J."/>
        </authorList>
    </citation>
    <scope>NUCLEOTIDE SEQUENCE</scope>
    <source>
        <strain evidence="8">IBE-C5619</strain>
    </source>
</reference>
<dbReference type="Proteomes" id="UP000700334">
    <property type="component" value="Unassembled WGS sequence"/>
</dbReference>
<feature type="domain" description="Peptidase A1" evidence="7">
    <location>
        <begin position="399"/>
        <end position="557"/>
    </location>
</feature>
<dbReference type="GO" id="GO:0006509">
    <property type="term" value="P:membrane protein ectodomain proteolysis"/>
    <property type="evidence" value="ECO:0007669"/>
    <property type="project" value="TreeGrafter"/>
</dbReference>
<evidence type="ECO:0000256" key="6">
    <source>
        <dbReference type="SAM" id="MobiDB-lite"/>
    </source>
</evidence>
<dbReference type="GO" id="GO:0005886">
    <property type="term" value="C:plasma membrane"/>
    <property type="evidence" value="ECO:0007669"/>
    <property type="project" value="TreeGrafter"/>
</dbReference>
<keyword evidence="5" id="KW-0472">Membrane</keyword>
<dbReference type="PRINTS" id="PR01815">
    <property type="entry name" value="BACEFAMILY"/>
</dbReference>
<comment type="similarity">
    <text evidence="2">Belongs to the peptidase A1 family.</text>
</comment>
<evidence type="ECO:0000256" key="1">
    <source>
        <dbReference type="ARBA" id="ARBA00004479"/>
    </source>
</evidence>
<dbReference type="PANTHER" id="PTHR47965:SF40">
    <property type="entry name" value="BETA-SECRETASE 2"/>
    <property type="match status" value="1"/>
</dbReference>
<gene>
    <name evidence="8" type="ORF">J0S82_004516</name>
</gene>